<comment type="caution">
    <text evidence="1">The sequence shown here is derived from an EMBL/GenBank/DDBJ whole genome shotgun (WGS) entry which is preliminary data.</text>
</comment>
<dbReference type="Proteomes" id="UP001596380">
    <property type="component" value="Unassembled WGS sequence"/>
</dbReference>
<organism evidence="1 2">
    <name type="scientific">Actinomadura yumaensis</name>
    <dbReference type="NCBI Taxonomy" id="111807"/>
    <lineage>
        <taxon>Bacteria</taxon>
        <taxon>Bacillati</taxon>
        <taxon>Actinomycetota</taxon>
        <taxon>Actinomycetes</taxon>
        <taxon>Streptosporangiales</taxon>
        <taxon>Thermomonosporaceae</taxon>
        <taxon>Actinomadura</taxon>
    </lineage>
</organism>
<sequence length="790" mass="85605">MAPKIDIQAIQTELQGIASLMTEVTRLMSPQTWQGGSAASFTTDLQGHNRSLSRMMHQVMKTASELNHAPLVLATPEIPRTNPPSGTPGVASVSPTALERLETALHYAADGLPPHGRRIRTLLHGHDSGTRQCDRSAAWCREQASRMRTRIRYAHAENQADPTLLVSGGGLSKVPDVERFGSKELADLGTLQGKAFARNLKDPNAATPQLLKEIAATLRENAKNRTYTNNFFTSVPAGSIGKLAYTLHQRSGKPLSADDKRLLGDIGTALAALSRQKNTRHTINQALGPIGSDLPGQALLVGLSAPNVKWSSSVLVDMAKAALRWRQKYPSYGITETIPGKAGDKQTAVLNERSGRWWEAWGLGGSIHSGDPKQLSEYDPALNVLGRIALQKDTTAARTLAATELEKAFTIKDAEKAKPLTWLTRGIGGTYASLLVAPDWPDSGTAAGAVIKLATTPGQGHENEAATNAAAIMQSVAWWNDKGRPLVNTFLTRNNARDPFGILPRQSGRPGWMTHTRQYDAELGTGLTSGLLQTARMYIPVFGLASIVTGGTGSVRTDAATGHRYVSLGGSEIQNFLRTFANDKKAWALLAYDAQRYRVQLYAHGFRTGLIEDATTRAGYLEGSLIRAYLKELTEREKITQKEYDDAKTKLGILRDLVGSTISATPAGEAPLLSETYGVGTGIALENVKYKEFDKQMEAINEKNSDYGNQLYVDLVRGYAANHGGHTGNREIDAIIRKSQLTEADRNAVQNWATEKPFAISSEKEGRSMTGLSLIDRTVTSVNNNAPPPK</sequence>
<keyword evidence="2" id="KW-1185">Reference proteome</keyword>
<evidence type="ECO:0000313" key="2">
    <source>
        <dbReference type="Proteomes" id="UP001596380"/>
    </source>
</evidence>
<dbReference type="RefSeq" id="WP_160820920.1">
    <property type="nucleotide sequence ID" value="NZ_JBHSXS010000005.1"/>
</dbReference>
<name>A0ABW2CJ77_9ACTN</name>
<reference evidence="2" key="1">
    <citation type="journal article" date="2019" name="Int. J. Syst. Evol. Microbiol.">
        <title>The Global Catalogue of Microorganisms (GCM) 10K type strain sequencing project: providing services to taxonomists for standard genome sequencing and annotation.</title>
        <authorList>
            <consortium name="The Broad Institute Genomics Platform"/>
            <consortium name="The Broad Institute Genome Sequencing Center for Infectious Disease"/>
            <person name="Wu L."/>
            <person name="Ma J."/>
        </authorList>
    </citation>
    <scope>NUCLEOTIDE SEQUENCE [LARGE SCALE GENOMIC DNA]</scope>
    <source>
        <strain evidence="2">JCM 3369</strain>
    </source>
</reference>
<evidence type="ECO:0000313" key="1">
    <source>
        <dbReference type="EMBL" id="MFC6880475.1"/>
    </source>
</evidence>
<proteinExistence type="predicted"/>
<gene>
    <name evidence="1" type="ORF">ACFQKB_11950</name>
</gene>
<dbReference type="EMBL" id="JBHSXS010000005">
    <property type="protein sequence ID" value="MFC6880475.1"/>
    <property type="molecule type" value="Genomic_DNA"/>
</dbReference>
<protein>
    <submittedName>
        <fullName evidence="1">Uncharacterized protein</fullName>
    </submittedName>
</protein>
<accession>A0ABW2CJ77</accession>